<reference evidence="2 3" key="1">
    <citation type="journal article" date="2019" name="Nat. Med.">
        <title>A library of human gut bacterial isolates paired with longitudinal multiomics data enables mechanistic microbiome research.</title>
        <authorList>
            <person name="Poyet M."/>
            <person name="Groussin M."/>
            <person name="Gibbons S.M."/>
            <person name="Avila-Pacheco J."/>
            <person name="Jiang X."/>
            <person name="Kearney S.M."/>
            <person name="Perrotta A.R."/>
            <person name="Berdy B."/>
            <person name="Zhao S."/>
            <person name="Lieberman T.D."/>
            <person name="Swanson P.K."/>
            <person name="Smith M."/>
            <person name="Roesemann S."/>
            <person name="Alexander J.E."/>
            <person name="Rich S.A."/>
            <person name="Livny J."/>
            <person name="Vlamakis H."/>
            <person name="Clish C."/>
            <person name="Bullock K."/>
            <person name="Deik A."/>
            <person name="Scott J."/>
            <person name="Pierce K.A."/>
            <person name="Xavier R.J."/>
            <person name="Alm E.J."/>
        </authorList>
    </citation>
    <scope>NUCLEOTIDE SEQUENCE [LARGE SCALE GENOMIC DNA]</scope>
    <source>
        <strain evidence="2 3">BIOML-A2</strain>
    </source>
</reference>
<sequence>MNLKEAFRYQNFLDRLLNQTMATMSIQDNLLEVSKVHRRSKAISSAEDETEVAEVTELVVPDTAISLALSIVKEKDALTKAIGVAKGNLAGGIGDMDAAIEANKCRQSVAEKIRSMLRIKSGKKVERGTGYTFNGEGNQVPYIYDVEVTTTERFDRAKLKATMQDLLSEADKVSAQIDEAVVNTKVDYKAPWDVNASFEDILSALQVKEG</sequence>
<dbReference type="RefSeq" id="WP_108981842.1">
    <property type="nucleotide sequence ID" value="NZ_JAQLWY010000064.1"/>
</dbReference>
<evidence type="ECO:0000256" key="1">
    <source>
        <dbReference type="SAM" id="Coils"/>
    </source>
</evidence>
<organism evidence="2 3">
    <name type="scientific">Flavonifractor plautii</name>
    <name type="common">Fusobacterium plautii</name>
    <dbReference type="NCBI Taxonomy" id="292800"/>
    <lineage>
        <taxon>Bacteria</taxon>
        <taxon>Bacillati</taxon>
        <taxon>Bacillota</taxon>
        <taxon>Clostridia</taxon>
        <taxon>Eubacteriales</taxon>
        <taxon>Oscillospiraceae</taxon>
        <taxon>Flavonifractor</taxon>
    </lineage>
</organism>
<dbReference type="EMBL" id="WKPR01000009">
    <property type="protein sequence ID" value="MSB19913.1"/>
    <property type="molecule type" value="Genomic_DNA"/>
</dbReference>
<accession>A0A6I2R353</accession>
<protein>
    <submittedName>
        <fullName evidence="2">Uncharacterized protein</fullName>
    </submittedName>
</protein>
<dbReference type="Proteomes" id="UP000434475">
    <property type="component" value="Unassembled WGS sequence"/>
</dbReference>
<evidence type="ECO:0000313" key="3">
    <source>
        <dbReference type="Proteomes" id="UP000434475"/>
    </source>
</evidence>
<comment type="caution">
    <text evidence="2">The sequence shown here is derived from an EMBL/GenBank/DDBJ whole genome shotgun (WGS) entry which is preliminary data.</text>
</comment>
<name>A0A6I2R353_FLAPL</name>
<evidence type="ECO:0000313" key="2">
    <source>
        <dbReference type="EMBL" id="MSB19913.1"/>
    </source>
</evidence>
<keyword evidence="1" id="KW-0175">Coiled coil</keyword>
<gene>
    <name evidence="2" type="ORF">GKE97_10305</name>
</gene>
<feature type="coiled-coil region" evidence="1">
    <location>
        <begin position="156"/>
        <end position="183"/>
    </location>
</feature>
<dbReference type="AlphaFoldDB" id="A0A6I2R353"/>
<proteinExistence type="predicted"/>